<feature type="region of interest" description="Disordered" evidence="5">
    <location>
        <begin position="125"/>
        <end position="154"/>
    </location>
</feature>
<dbReference type="Gene3D" id="1.10.510.10">
    <property type="entry name" value="Transferase(Phosphotransferase) domain 1"/>
    <property type="match status" value="1"/>
</dbReference>
<dbReference type="InterPro" id="IPR011009">
    <property type="entry name" value="Kinase-like_dom_sf"/>
</dbReference>
<feature type="compositionally biased region" description="Polar residues" evidence="5">
    <location>
        <begin position="423"/>
        <end position="438"/>
    </location>
</feature>
<dbReference type="PROSITE" id="PS00108">
    <property type="entry name" value="PROTEIN_KINASE_ST"/>
    <property type="match status" value="1"/>
</dbReference>
<protein>
    <recommendedName>
        <fullName evidence="6">Protein kinase domain-containing protein</fullName>
    </recommendedName>
</protein>
<evidence type="ECO:0000259" key="6">
    <source>
        <dbReference type="PROSITE" id="PS50011"/>
    </source>
</evidence>
<dbReference type="InterPro" id="IPR000719">
    <property type="entry name" value="Prot_kinase_dom"/>
</dbReference>
<evidence type="ECO:0000313" key="8">
    <source>
        <dbReference type="Proteomes" id="UP001295684"/>
    </source>
</evidence>
<comment type="caution">
    <text evidence="7">The sequence shown here is derived from an EMBL/GenBank/DDBJ whole genome shotgun (WGS) entry which is preliminary data.</text>
</comment>
<comment type="subunit">
    <text evidence="1">Monomer.</text>
</comment>
<dbReference type="PANTHER" id="PTHR24346">
    <property type="entry name" value="MAP/MICROTUBULE AFFINITY-REGULATING KINASE"/>
    <property type="match status" value="1"/>
</dbReference>
<evidence type="ECO:0000256" key="5">
    <source>
        <dbReference type="SAM" id="MobiDB-lite"/>
    </source>
</evidence>
<feature type="domain" description="Protein kinase" evidence="6">
    <location>
        <begin position="542"/>
        <end position="787"/>
    </location>
</feature>
<dbReference type="Pfam" id="PF00069">
    <property type="entry name" value="Pkinase"/>
    <property type="match status" value="1"/>
</dbReference>
<keyword evidence="8" id="KW-1185">Reference proteome</keyword>
<evidence type="ECO:0000313" key="7">
    <source>
        <dbReference type="EMBL" id="CAI2378041.1"/>
    </source>
</evidence>
<dbReference type="PANTHER" id="PTHR24346:SF75">
    <property type="entry name" value="AURORA KINASE"/>
    <property type="match status" value="1"/>
</dbReference>
<dbReference type="EMBL" id="CAMPGE010019726">
    <property type="protein sequence ID" value="CAI2378041.1"/>
    <property type="molecule type" value="Genomic_DNA"/>
</dbReference>
<reference evidence="7" key="1">
    <citation type="submission" date="2023-07" db="EMBL/GenBank/DDBJ databases">
        <authorList>
            <consortium name="AG Swart"/>
            <person name="Singh M."/>
            <person name="Singh A."/>
            <person name="Seah K."/>
            <person name="Emmerich C."/>
        </authorList>
    </citation>
    <scope>NUCLEOTIDE SEQUENCE</scope>
    <source>
        <strain evidence="7">DP1</strain>
    </source>
</reference>
<feature type="binding site" evidence="4">
    <location>
        <position position="571"/>
    </location>
    <ligand>
        <name>ATP</name>
        <dbReference type="ChEBI" id="CHEBI:30616"/>
    </ligand>
</feature>
<evidence type="ECO:0000256" key="1">
    <source>
        <dbReference type="ARBA" id="ARBA00011245"/>
    </source>
</evidence>
<dbReference type="InterPro" id="IPR017441">
    <property type="entry name" value="Protein_kinase_ATP_BS"/>
</dbReference>
<dbReference type="InterPro" id="IPR008271">
    <property type="entry name" value="Ser/Thr_kinase_AS"/>
</dbReference>
<dbReference type="GO" id="GO:0004674">
    <property type="term" value="F:protein serine/threonine kinase activity"/>
    <property type="evidence" value="ECO:0007669"/>
    <property type="project" value="TreeGrafter"/>
</dbReference>
<dbReference type="PROSITE" id="PS50011">
    <property type="entry name" value="PROTEIN_KINASE_DOM"/>
    <property type="match status" value="1"/>
</dbReference>
<dbReference type="SMART" id="SM00220">
    <property type="entry name" value="S_TKc"/>
    <property type="match status" value="1"/>
</dbReference>
<evidence type="ECO:0000256" key="2">
    <source>
        <dbReference type="ARBA" id="ARBA00022741"/>
    </source>
</evidence>
<name>A0AAD1XRU6_EUPCR</name>
<dbReference type="SUPFAM" id="SSF56112">
    <property type="entry name" value="Protein kinase-like (PK-like)"/>
    <property type="match status" value="1"/>
</dbReference>
<accession>A0AAD1XRU6</accession>
<dbReference type="GO" id="GO:0035556">
    <property type="term" value="P:intracellular signal transduction"/>
    <property type="evidence" value="ECO:0007669"/>
    <property type="project" value="TreeGrafter"/>
</dbReference>
<evidence type="ECO:0000256" key="3">
    <source>
        <dbReference type="ARBA" id="ARBA00022840"/>
    </source>
</evidence>
<dbReference type="Proteomes" id="UP001295684">
    <property type="component" value="Unassembled WGS sequence"/>
</dbReference>
<dbReference type="GO" id="GO:0005524">
    <property type="term" value="F:ATP binding"/>
    <property type="evidence" value="ECO:0007669"/>
    <property type="project" value="UniProtKB-UniRule"/>
</dbReference>
<gene>
    <name evidence="7" type="ORF">ECRASSUSDP1_LOCUS19432</name>
</gene>
<keyword evidence="2 4" id="KW-0547">Nucleotide-binding</keyword>
<dbReference type="GO" id="GO:0005737">
    <property type="term" value="C:cytoplasm"/>
    <property type="evidence" value="ECO:0007669"/>
    <property type="project" value="TreeGrafter"/>
</dbReference>
<dbReference type="FunFam" id="3.30.200.20:FF:000042">
    <property type="entry name" value="Aurora kinase A"/>
    <property type="match status" value="1"/>
</dbReference>
<keyword evidence="3 4" id="KW-0067">ATP-binding</keyword>
<evidence type="ECO:0000256" key="4">
    <source>
        <dbReference type="PROSITE-ProRule" id="PRU10141"/>
    </source>
</evidence>
<feature type="region of interest" description="Disordered" evidence="5">
    <location>
        <begin position="417"/>
        <end position="440"/>
    </location>
</feature>
<dbReference type="PROSITE" id="PS00107">
    <property type="entry name" value="PROTEIN_KINASE_ATP"/>
    <property type="match status" value="1"/>
</dbReference>
<proteinExistence type="predicted"/>
<sequence length="787" mass="91554">MLGNKGLQETRDQNEDFLLYFSPFYRYKEEKDQSNEPYIPKLNLEKLEEKKMKVAVNQKPRRKILKKQKMKHKFADRVKKMRNMNVRRIKRPNIQSQLIDFNDVLSLSALTNNELKPKRLLHNKSVHSHKRSKIQADKVKTPMSIKQDTKSKKIPESENFNTFAPDEEANFQSRSSFIKEENKEDTLEEKEESKIDSDSQFFYNLAPKRTQTKLHPSAFKQSSFNQNKKKDRLTSFHLSAKNLHLKRESSAPSQRPKIVLSKLTPSESASNANLREEYQNAQLQNLKSRIIDDNFLGYGSKPLPGLPRRKIGKKGSKRILFREHIPTNNRPMSSVLRSNPLIDNTIKRLHKPVKQFVADQIQKVPNTKKFLEDGLNNYLLINPFKNLAKPFQDPLQLPNEIERLVLEDEILQAKRDLEERKTSSSVTKKGTQISSADKSNIDFEEEKKNLRFKDIKRAQTRVLAEHMKGDHPVVRYGQRLKECKQAVVYATEDHVPEFSSSDEDLEFDNLTPRSNELYMVTKEIKKGFKENDEPPKTKITFYKIGKIIGKGAFGKVNLAMHILAQKLIAIKSIKREHTRKIDTQRKLDREIKILSTLDNSLFVRLYDVFSDDRYTYIVMTLCEGGSVAQYMRKSKWLNEDLCKHLFINVCNGIKILHKMNIAHRDIKPENILICRKGNIKICDFGISRKIGQREMIKDSSGTPAYMAPETFSEKAYNPFLADIWALGILLFTFLNGHPPFKQRNRTSMKEQILSAKFKFEKEVSQEAIDLCKYVLQLDPHKRPTISQ</sequence>
<dbReference type="AlphaFoldDB" id="A0AAD1XRU6"/>
<organism evidence="7 8">
    <name type="scientific">Euplotes crassus</name>
    <dbReference type="NCBI Taxonomy" id="5936"/>
    <lineage>
        <taxon>Eukaryota</taxon>
        <taxon>Sar</taxon>
        <taxon>Alveolata</taxon>
        <taxon>Ciliophora</taxon>
        <taxon>Intramacronucleata</taxon>
        <taxon>Spirotrichea</taxon>
        <taxon>Hypotrichia</taxon>
        <taxon>Euplotida</taxon>
        <taxon>Euplotidae</taxon>
        <taxon>Moneuplotes</taxon>
    </lineage>
</organism>
<dbReference type="FunFam" id="1.10.510.10:FF:000571">
    <property type="entry name" value="Maternal embryonic leucine zipper kinase"/>
    <property type="match status" value="1"/>
</dbReference>